<dbReference type="RefSeq" id="WP_077423140.1">
    <property type="nucleotide sequence ID" value="NZ_MLHQ01000008.1"/>
</dbReference>
<gene>
    <name evidence="1" type="ORF">BKL49_02920</name>
</gene>
<evidence type="ECO:0008006" key="3">
    <source>
        <dbReference type="Google" id="ProtNLM"/>
    </source>
</evidence>
<reference evidence="1 2" key="1">
    <citation type="submission" date="2016-10" db="EMBL/GenBank/DDBJ databases">
        <title>Rodentibacter gen. nov. and new species.</title>
        <authorList>
            <person name="Christensen H."/>
        </authorList>
    </citation>
    <scope>NUCLEOTIDE SEQUENCE [LARGE SCALE GENOMIC DNA]</scope>
    <source>
        <strain evidence="1 2">Ac151</strain>
    </source>
</reference>
<organism evidence="1 2">
    <name type="scientific">Rodentibacter myodis</name>
    <dbReference type="NCBI Taxonomy" id="1907939"/>
    <lineage>
        <taxon>Bacteria</taxon>
        <taxon>Pseudomonadati</taxon>
        <taxon>Pseudomonadota</taxon>
        <taxon>Gammaproteobacteria</taxon>
        <taxon>Pasteurellales</taxon>
        <taxon>Pasteurellaceae</taxon>
        <taxon>Rodentibacter</taxon>
    </lineage>
</organism>
<name>A0A1V3JTX2_9PAST</name>
<protein>
    <recommendedName>
        <fullName evidence="3">DUF3158 domain-containing protein</fullName>
    </recommendedName>
</protein>
<evidence type="ECO:0000313" key="2">
    <source>
        <dbReference type="Proteomes" id="UP000188602"/>
    </source>
</evidence>
<dbReference type="EMBL" id="MLHQ01000008">
    <property type="protein sequence ID" value="OOF59756.1"/>
    <property type="molecule type" value="Genomic_DNA"/>
</dbReference>
<comment type="caution">
    <text evidence="1">The sequence shown here is derived from an EMBL/GenBank/DDBJ whole genome shotgun (WGS) entry which is preliminary data.</text>
</comment>
<proteinExistence type="predicted"/>
<dbReference type="Pfam" id="PF11358">
    <property type="entry name" value="DUF3158"/>
    <property type="match status" value="1"/>
</dbReference>
<dbReference type="InterPro" id="IPR021502">
    <property type="entry name" value="DUF3158"/>
</dbReference>
<dbReference type="AlphaFoldDB" id="A0A1V3JTX2"/>
<dbReference type="STRING" id="1907939.BKL49_02920"/>
<dbReference type="Proteomes" id="UP000188602">
    <property type="component" value="Unassembled WGS sequence"/>
</dbReference>
<accession>A0A1V3JTX2</accession>
<sequence>MKIHTLIPEAMYRDFAAKHNINGLMRNFFGELSSAEEIKLLLAQIRTARDGMTANYPTLVRNITDTLVGTLPLLLYRDASGSSAGAAYLRWRNLRNNKSGQSAWENIVGDTHYSYEVRKSMVQIEKERLVLNMQVAILTSIMRQLSDCAEKIEKIDVLFQGGE</sequence>
<evidence type="ECO:0000313" key="1">
    <source>
        <dbReference type="EMBL" id="OOF59756.1"/>
    </source>
</evidence>
<keyword evidence="2" id="KW-1185">Reference proteome</keyword>
<dbReference type="OrthoDB" id="5681777at2"/>